<reference evidence="2" key="1">
    <citation type="journal article" date="2022" name="Mol. Ecol. Resour.">
        <title>The genomes of chicory, endive, great burdock and yacon provide insights into Asteraceae palaeo-polyploidization history and plant inulin production.</title>
        <authorList>
            <person name="Fan W."/>
            <person name="Wang S."/>
            <person name="Wang H."/>
            <person name="Wang A."/>
            <person name="Jiang F."/>
            <person name="Liu H."/>
            <person name="Zhao H."/>
            <person name="Xu D."/>
            <person name="Zhang Y."/>
        </authorList>
    </citation>
    <scope>NUCLEOTIDE SEQUENCE [LARGE SCALE GENOMIC DNA]</scope>
    <source>
        <strain evidence="2">cv. Yunnan</strain>
    </source>
</reference>
<protein>
    <submittedName>
        <fullName evidence="1">Uncharacterized protein</fullName>
    </submittedName>
</protein>
<name>A0ACB9J1H1_9ASTR</name>
<organism evidence="1 2">
    <name type="scientific">Smallanthus sonchifolius</name>
    <dbReference type="NCBI Taxonomy" id="185202"/>
    <lineage>
        <taxon>Eukaryota</taxon>
        <taxon>Viridiplantae</taxon>
        <taxon>Streptophyta</taxon>
        <taxon>Embryophyta</taxon>
        <taxon>Tracheophyta</taxon>
        <taxon>Spermatophyta</taxon>
        <taxon>Magnoliopsida</taxon>
        <taxon>eudicotyledons</taxon>
        <taxon>Gunneridae</taxon>
        <taxon>Pentapetalae</taxon>
        <taxon>asterids</taxon>
        <taxon>campanulids</taxon>
        <taxon>Asterales</taxon>
        <taxon>Asteraceae</taxon>
        <taxon>Asteroideae</taxon>
        <taxon>Heliantheae alliance</taxon>
        <taxon>Millerieae</taxon>
        <taxon>Smallanthus</taxon>
    </lineage>
</organism>
<dbReference type="Proteomes" id="UP001056120">
    <property type="component" value="Linkage Group LG06"/>
</dbReference>
<reference evidence="1 2" key="2">
    <citation type="journal article" date="2022" name="Mol. Ecol. Resour.">
        <title>The genomes of chicory, endive, great burdock and yacon provide insights into Asteraceae paleo-polyploidization history and plant inulin production.</title>
        <authorList>
            <person name="Fan W."/>
            <person name="Wang S."/>
            <person name="Wang H."/>
            <person name="Wang A."/>
            <person name="Jiang F."/>
            <person name="Liu H."/>
            <person name="Zhao H."/>
            <person name="Xu D."/>
            <person name="Zhang Y."/>
        </authorList>
    </citation>
    <scope>NUCLEOTIDE SEQUENCE [LARGE SCALE GENOMIC DNA]</scope>
    <source>
        <strain evidence="2">cv. Yunnan</strain>
        <tissue evidence="1">Leaves</tissue>
    </source>
</reference>
<evidence type="ECO:0000313" key="2">
    <source>
        <dbReference type="Proteomes" id="UP001056120"/>
    </source>
</evidence>
<keyword evidence="2" id="KW-1185">Reference proteome</keyword>
<comment type="caution">
    <text evidence="1">The sequence shown here is derived from an EMBL/GenBank/DDBJ whole genome shotgun (WGS) entry which is preliminary data.</text>
</comment>
<proteinExistence type="predicted"/>
<dbReference type="EMBL" id="CM042023">
    <property type="protein sequence ID" value="KAI3813596.1"/>
    <property type="molecule type" value="Genomic_DNA"/>
</dbReference>
<evidence type="ECO:0000313" key="1">
    <source>
        <dbReference type="EMBL" id="KAI3813596.1"/>
    </source>
</evidence>
<accession>A0ACB9J1H1</accession>
<sequence>MRMIMLGFVLIRAEYLEARGHQRFHGPYNWKLKPQFKSGQTEQGVTFSRRECVKLGVADLCHSCISGSSYTLLQGLERLHQYADKEINTYLNEDGSQDEFNNFRTKLACLTR</sequence>
<gene>
    <name evidence="1" type="ORF">L1987_18324</name>
</gene>